<name>A0A1C0YHP4_9BACL</name>
<sequence length="125" mass="14745">MFYDEFDDERHTSIWFEEGMCEYLSQKWTLAAEVYDQKRAMDALLIAHFTPYYGMFSLDDFGINSYQTPSLAAIMLNYWRSAAAVHHLVEARYHGDVHRVFAEYVAWHNGGRQQPLTQFFGVEQF</sequence>
<reference evidence="1 2" key="1">
    <citation type="submission" date="2016-07" db="EMBL/GenBank/DDBJ databases">
        <title>Caryophanon tenue genome sequencing.</title>
        <authorList>
            <person name="Verma A."/>
            <person name="Pal Y."/>
            <person name="Krishnamurthi S."/>
        </authorList>
    </citation>
    <scope>NUCLEOTIDE SEQUENCE [LARGE SCALE GENOMIC DNA]</scope>
    <source>
        <strain evidence="1 2">DSM 14152</strain>
    </source>
</reference>
<accession>A0A1C0YHP4</accession>
<gene>
    <name evidence="1" type="ORF">A6M13_12760</name>
</gene>
<dbReference type="Proteomes" id="UP000093199">
    <property type="component" value="Unassembled WGS sequence"/>
</dbReference>
<evidence type="ECO:0000313" key="2">
    <source>
        <dbReference type="Proteomes" id="UP000093199"/>
    </source>
</evidence>
<dbReference type="AlphaFoldDB" id="A0A1C0YHP4"/>
<dbReference type="RefSeq" id="WP_066544553.1">
    <property type="nucleotide sequence ID" value="NZ_MASJ01000009.1"/>
</dbReference>
<dbReference type="EMBL" id="MASJ01000009">
    <property type="protein sequence ID" value="OCS86677.1"/>
    <property type="molecule type" value="Genomic_DNA"/>
</dbReference>
<proteinExistence type="predicted"/>
<comment type="caution">
    <text evidence="1">The sequence shown here is derived from an EMBL/GenBank/DDBJ whole genome shotgun (WGS) entry which is preliminary data.</text>
</comment>
<protein>
    <submittedName>
        <fullName evidence="1">Uncharacterized protein</fullName>
    </submittedName>
</protein>
<evidence type="ECO:0000313" key="1">
    <source>
        <dbReference type="EMBL" id="OCS86677.1"/>
    </source>
</evidence>
<dbReference type="STRING" id="33978.A6M13_12760"/>
<dbReference type="OrthoDB" id="2354703at2"/>
<organism evidence="1 2">
    <name type="scientific">Caryophanon tenue</name>
    <dbReference type="NCBI Taxonomy" id="33978"/>
    <lineage>
        <taxon>Bacteria</taxon>
        <taxon>Bacillati</taxon>
        <taxon>Bacillota</taxon>
        <taxon>Bacilli</taxon>
        <taxon>Bacillales</taxon>
        <taxon>Caryophanaceae</taxon>
        <taxon>Caryophanon</taxon>
    </lineage>
</organism>
<keyword evidence="2" id="KW-1185">Reference proteome</keyword>